<feature type="transmembrane region" description="Helical" evidence="2">
    <location>
        <begin position="576"/>
        <end position="597"/>
    </location>
</feature>
<organism evidence="3 4">
    <name type="scientific">Paramarasmius palmivorus</name>
    <dbReference type="NCBI Taxonomy" id="297713"/>
    <lineage>
        <taxon>Eukaryota</taxon>
        <taxon>Fungi</taxon>
        <taxon>Dikarya</taxon>
        <taxon>Basidiomycota</taxon>
        <taxon>Agaricomycotina</taxon>
        <taxon>Agaricomycetes</taxon>
        <taxon>Agaricomycetidae</taxon>
        <taxon>Agaricales</taxon>
        <taxon>Marasmiineae</taxon>
        <taxon>Marasmiaceae</taxon>
        <taxon>Paramarasmius</taxon>
    </lineage>
</organism>
<keyword evidence="4" id="KW-1185">Reference proteome</keyword>
<feature type="compositionally biased region" description="Polar residues" evidence="1">
    <location>
        <begin position="111"/>
        <end position="128"/>
    </location>
</feature>
<feature type="region of interest" description="Disordered" evidence="1">
    <location>
        <begin position="27"/>
        <end position="128"/>
    </location>
</feature>
<proteinExistence type="predicted"/>
<protein>
    <submittedName>
        <fullName evidence="3">Uncharacterized protein</fullName>
    </submittedName>
</protein>
<keyword evidence="2" id="KW-0472">Membrane</keyword>
<feature type="compositionally biased region" description="Low complexity" evidence="1">
    <location>
        <begin position="263"/>
        <end position="281"/>
    </location>
</feature>
<keyword evidence="2" id="KW-0812">Transmembrane</keyword>
<feature type="compositionally biased region" description="Basic residues" evidence="1">
    <location>
        <begin position="78"/>
        <end position="93"/>
    </location>
</feature>
<feature type="transmembrane region" description="Helical" evidence="2">
    <location>
        <begin position="648"/>
        <end position="669"/>
    </location>
</feature>
<name>A0AAW0EDZ8_9AGAR</name>
<feature type="compositionally biased region" description="Pro residues" evidence="1">
    <location>
        <begin position="96"/>
        <end position="105"/>
    </location>
</feature>
<sequence>MEYDYSPEVHQRYLESQARIARWCDTAEAHSQEDKAPFRARSDVDANERWDGVTRVTRGEPSRSSGTAAPRRLAPVARSHKQSKSSKPHKSHKSTLPPPYIPPQKPRSKLPTPTSLLRPTSDATTTSAFQSQLRSLAYRNGSWSRTPPSLPTSRVVVREKTSDLASAAKQEIKARGVRQDSVQVQEGYEDVIDPTGSVDLPPALPICPVQTPALHGLGVEESVGAALLADRLPSPSSPGSSSTNHGDNWRNLLKAAVSYPFESSNSPVMSPMQSSPSSGNMSTIMIESRSDARIISHPIIDNHSSPLSKSPSTSSHDPPVPRFSRLHDSECMDPEEGSHLSHTVVSKRECKPRDMPEDISHIPSSQDTLREPHVDRYHRSQPSDKIVDGTYEEVENPKRIPYTWLDRIPSTLPFWRSTISGEESRPTGPGWPGRYSDSEVIWTLVRQFDLDWKIIPSRRHPPIEEQPEGYHPESPFKNYVYGLQFGDSRFLDTKRKRSIHLTVFIHGHLGGHTSYTITINNSIVIMRDQHGTTNTGDHNRTDNGDRYSDSGGDPTQWGTSTVGSKTLLTRQQKHSVLDFATFATLIIIITAVSVAVVRPDLTRGQLVPPEPPPRARFISTFKATVHYAVLDASESPILAFLLSQLIDVTILLTIIAILLTIIVILLMYIKFCLRELFGVLRWVSE</sequence>
<comment type="caution">
    <text evidence="3">The sequence shown here is derived from an EMBL/GenBank/DDBJ whole genome shotgun (WGS) entry which is preliminary data.</text>
</comment>
<keyword evidence="2" id="KW-1133">Transmembrane helix</keyword>
<gene>
    <name evidence="3" type="ORF">VNI00_000426</name>
</gene>
<feature type="compositionally biased region" description="Basic and acidic residues" evidence="1">
    <location>
        <begin position="346"/>
        <end position="360"/>
    </location>
</feature>
<reference evidence="3 4" key="1">
    <citation type="submission" date="2024-01" db="EMBL/GenBank/DDBJ databases">
        <title>A draft genome for a cacao thread blight-causing isolate of Paramarasmius palmivorus.</title>
        <authorList>
            <person name="Baruah I.K."/>
            <person name="Bukari Y."/>
            <person name="Amoako-Attah I."/>
            <person name="Meinhardt L.W."/>
            <person name="Bailey B.A."/>
            <person name="Cohen S.P."/>
        </authorList>
    </citation>
    <scope>NUCLEOTIDE SEQUENCE [LARGE SCALE GENOMIC DNA]</scope>
    <source>
        <strain evidence="3 4">GH-12</strain>
    </source>
</reference>
<feature type="region of interest" description="Disordered" evidence="1">
    <location>
        <begin position="262"/>
        <end position="281"/>
    </location>
</feature>
<evidence type="ECO:0000313" key="3">
    <source>
        <dbReference type="EMBL" id="KAK7062928.1"/>
    </source>
</evidence>
<feature type="compositionally biased region" description="Low complexity" evidence="1">
    <location>
        <begin position="304"/>
        <end position="317"/>
    </location>
</feature>
<feature type="compositionally biased region" description="Basic and acidic residues" evidence="1">
    <location>
        <begin position="368"/>
        <end position="383"/>
    </location>
</feature>
<accession>A0AAW0EDZ8</accession>
<evidence type="ECO:0000256" key="2">
    <source>
        <dbReference type="SAM" id="Phobius"/>
    </source>
</evidence>
<feature type="compositionally biased region" description="Basic and acidic residues" evidence="1">
    <location>
        <begin position="27"/>
        <end position="61"/>
    </location>
</feature>
<dbReference type="AlphaFoldDB" id="A0AAW0EDZ8"/>
<evidence type="ECO:0000256" key="1">
    <source>
        <dbReference type="SAM" id="MobiDB-lite"/>
    </source>
</evidence>
<feature type="region of interest" description="Disordered" evidence="1">
    <location>
        <begin position="530"/>
        <end position="558"/>
    </location>
</feature>
<dbReference type="Proteomes" id="UP001383192">
    <property type="component" value="Unassembled WGS sequence"/>
</dbReference>
<dbReference type="EMBL" id="JAYKXP010000001">
    <property type="protein sequence ID" value="KAK7062928.1"/>
    <property type="molecule type" value="Genomic_DNA"/>
</dbReference>
<feature type="compositionally biased region" description="Basic and acidic residues" evidence="1">
    <location>
        <begin position="537"/>
        <end position="548"/>
    </location>
</feature>
<feature type="region of interest" description="Disordered" evidence="1">
    <location>
        <begin position="300"/>
        <end position="383"/>
    </location>
</feature>
<evidence type="ECO:0000313" key="4">
    <source>
        <dbReference type="Proteomes" id="UP001383192"/>
    </source>
</evidence>